<keyword evidence="1" id="KW-1133">Transmembrane helix</keyword>
<evidence type="ECO:0000256" key="1">
    <source>
        <dbReference type="SAM" id="Phobius"/>
    </source>
</evidence>
<dbReference type="EMBL" id="JACEFO010001926">
    <property type="protein sequence ID" value="KAF8692857.1"/>
    <property type="molecule type" value="Genomic_DNA"/>
</dbReference>
<dbReference type="AlphaFoldDB" id="A0A835B8W2"/>
<keyword evidence="1" id="KW-0812">Transmembrane</keyword>
<keyword evidence="1" id="KW-0472">Membrane</keyword>
<protein>
    <submittedName>
        <fullName evidence="3">Uncharacterized protein</fullName>
    </submittedName>
</protein>
<evidence type="ECO:0000313" key="4">
    <source>
        <dbReference type="Proteomes" id="UP000636709"/>
    </source>
</evidence>
<feature type="transmembrane region" description="Helical" evidence="1">
    <location>
        <begin position="6"/>
        <end position="26"/>
    </location>
</feature>
<sequence length="37" mass="4480">MVSSYRSLLLIYQFIFLRSFSLFSYLRVVSCGSRRFH</sequence>
<accession>A0A835B8W2</accession>
<proteinExistence type="predicted"/>
<evidence type="ECO:0000313" key="2">
    <source>
        <dbReference type="EMBL" id="KAF8692857.1"/>
    </source>
</evidence>
<reference evidence="3" key="1">
    <citation type="submission" date="2020-07" db="EMBL/GenBank/DDBJ databases">
        <title>Genome sequence and genetic diversity analysis of an under-domesticated orphan crop, white fonio (Digitaria exilis).</title>
        <authorList>
            <person name="Bennetzen J.L."/>
            <person name="Chen S."/>
            <person name="Ma X."/>
            <person name="Wang X."/>
            <person name="Yssel A.E.J."/>
            <person name="Chaluvadi S.R."/>
            <person name="Johnson M."/>
            <person name="Gangashetty P."/>
            <person name="Hamidou F."/>
            <person name="Sanogo M.D."/>
            <person name="Zwaenepoel A."/>
            <person name="Wallace J."/>
            <person name="Van De Peer Y."/>
            <person name="Van Deynze A."/>
        </authorList>
    </citation>
    <scope>NUCLEOTIDE SEQUENCE</scope>
    <source>
        <tissue evidence="3">Leaves</tissue>
    </source>
</reference>
<dbReference type="EMBL" id="JACEFO010001925">
    <property type="protein sequence ID" value="KAF8693037.1"/>
    <property type="molecule type" value="Genomic_DNA"/>
</dbReference>
<gene>
    <name evidence="3" type="ORF">HU200_039211</name>
    <name evidence="2" type="ORF">HU200_039214</name>
</gene>
<keyword evidence="4" id="KW-1185">Reference proteome</keyword>
<comment type="caution">
    <text evidence="3">The sequence shown here is derived from an EMBL/GenBank/DDBJ whole genome shotgun (WGS) entry which is preliminary data.</text>
</comment>
<evidence type="ECO:0000313" key="3">
    <source>
        <dbReference type="EMBL" id="KAF8693037.1"/>
    </source>
</evidence>
<dbReference type="Proteomes" id="UP000636709">
    <property type="component" value="Unassembled WGS sequence"/>
</dbReference>
<name>A0A835B8W2_9POAL</name>
<organism evidence="3 4">
    <name type="scientific">Digitaria exilis</name>
    <dbReference type="NCBI Taxonomy" id="1010633"/>
    <lineage>
        <taxon>Eukaryota</taxon>
        <taxon>Viridiplantae</taxon>
        <taxon>Streptophyta</taxon>
        <taxon>Embryophyta</taxon>
        <taxon>Tracheophyta</taxon>
        <taxon>Spermatophyta</taxon>
        <taxon>Magnoliopsida</taxon>
        <taxon>Liliopsida</taxon>
        <taxon>Poales</taxon>
        <taxon>Poaceae</taxon>
        <taxon>PACMAD clade</taxon>
        <taxon>Panicoideae</taxon>
        <taxon>Panicodae</taxon>
        <taxon>Paniceae</taxon>
        <taxon>Anthephorinae</taxon>
        <taxon>Digitaria</taxon>
    </lineage>
</organism>